<comment type="caution">
    <text evidence="1">The sequence shown here is derived from an EMBL/GenBank/DDBJ whole genome shotgun (WGS) entry which is preliminary data.</text>
</comment>
<proteinExistence type="predicted"/>
<organism evidence="1 2">
    <name type="scientific">Diplodia corticola</name>
    <dbReference type="NCBI Taxonomy" id="236234"/>
    <lineage>
        <taxon>Eukaryota</taxon>
        <taxon>Fungi</taxon>
        <taxon>Dikarya</taxon>
        <taxon>Ascomycota</taxon>
        <taxon>Pezizomycotina</taxon>
        <taxon>Dothideomycetes</taxon>
        <taxon>Dothideomycetes incertae sedis</taxon>
        <taxon>Botryosphaeriales</taxon>
        <taxon>Botryosphaeriaceae</taxon>
        <taxon>Diplodia</taxon>
    </lineage>
</organism>
<sequence>MSTPTTTTRKPPTLTLSLRQGVSAGADILQLHQPSLSALNNLEITTFSSTRPILLSCRGLTSTERRRLDVLAALRAGLLELSEESTNTVVDFPRDEPVPAGQHLVPPKPSPRSAQAAAGLVLDSTAPVWREKLRAGAAYVLRFAADADDDKAWCEYVVNDDDDDDDANDEAAGRVLPVALDRDSAVRFAVYDDPTPPVFECIFGVEPGVAHLSGEPPFKFVAELTYKAPPAAGAEAPPVTFCTERTPFGAMLPVGGGLSSVEQLVYCVDEETGEEPEWPWAFQCFDSDPWGEFPDDDQFVEIAPGATWRFEYTLGGPNEGLETLEKGSRYRVELSKGAKSGFRRWMFGKREELLKGTVEEKVQRWKPGPRGRPSIPVEQVNEPVLFDVVD</sequence>
<dbReference type="EMBL" id="MNUE01000025">
    <property type="protein sequence ID" value="OJD34108.1"/>
    <property type="molecule type" value="Genomic_DNA"/>
</dbReference>
<dbReference type="RefSeq" id="XP_020130368.1">
    <property type="nucleotide sequence ID" value="XM_020273346.1"/>
</dbReference>
<accession>A0A1J9S273</accession>
<name>A0A1J9S273_9PEZI</name>
<dbReference type="OrthoDB" id="3934864at2759"/>
<evidence type="ECO:0000313" key="2">
    <source>
        <dbReference type="Proteomes" id="UP000183809"/>
    </source>
</evidence>
<dbReference type="AlphaFoldDB" id="A0A1J9S273"/>
<gene>
    <name evidence="1" type="ORF">BKCO1_2500092</name>
</gene>
<protein>
    <submittedName>
        <fullName evidence="1">Uncharacterized protein</fullName>
    </submittedName>
</protein>
<keyword evidence="2" id="KW-1185">Reference proteome</keyword>
<reference evidence="1 2" key="1">
    <citation type="submission" date="2016-10" db="EMBL/GenBank/DDBJ databases">
        <title>Proteomics and genomics reveal pathogen-plant mechanisms compatible with a hemibiotrophic lifestyle of Diplodia corticola.</title>
        <authorList>
            <person name="Fernandes I."/>
            <person name="De Jonge R."/>
            <person name="Van De Peer Y."/>
            <person name="Devreese B."/>
            <person name="Alves A."/>
            <person name="Esteves A.C."/>
        </authorList>
    </citation>
    <scope>NUCLEOTIDE SEQUENCE [LARGE SCALE GENOMIC DNA]</scope>
    <source>
        <strain evidence="1 2">CBS 112549</strain>
    </source>
</reference>
<dbReference type="Proteomes" id="UP000183809">
    <property type="component" value="Unassembled WGS sequence"/>
</dbReference>
<dbReference type="GeneID" id="31013606"/>
<evidence type="ECO:0000313" key="1">
    <source>
        <dbReference type="EMBL" id="OJD34108.1"/>
    </source>
</evidence>